<sequence length="292" mass="34663">MEILALDFDGVIVDSVLDSLFVGHNAYLRLYGPGKRKYFGGELFTFENWEETKKQHQEEIKYYRTLRPYIRGATDYGLIQKLIEENKFVKNQKEFDNYRKAVKFDFENYEKEFYKERERLQNIDYRAWFNLEPSYPKVIEGIKKLLEEETKIVIATSNRRKAIARTFTPEYFGFTIQPEDILDKRYGEDKSEQMKQIAKLYNVKFEEIYFVDDQLSHLIKVKPLGVKVFLAGWSYATKAQKEEARKQNILIIEKEEDFYPIVKNSLKDTVLSGGSLLKIKNRKGEKDEDSRL</sequence>
<accession>A0A1F5AA68</accession>
<evidence type="ECO:0000256" key="2">
    <source>
        <dbReference type="ARBA" id="ARBA00004818"/>
    </source>
</evidence>
<evidence type="ECO:0000256" key="4">
    <source>
        <dbReference type="ARBA" id="ARBA00013078"/>
    </source>
</evidence>
<dbReference type="Proteomes" id="UP000177701">
    <property type="component" value="Unassembled WGS sequence"/>
</dbReference>
<dbReference type="AlphaFoldDB" id="A0A1F5AA68"/>
<dbReference type="GO" id="GO:0006281">
    <property type="term" value="P:DNA repair"/>
    <property type="evidence" value="ECO:0007669"/>
    <property type="project" value="TreeGrafter"/>
</dbReference>
<dbReference type="EMBL" id="MEYH01000067">
    <property type="protein sequence ID" value="OGD15126.1"/>
    <property type="molecule type" value="Genomic_DNA"/>
</dbReference>
<comment type="similarity">
    <text evidence="3">Belongs to the HAD-like hydrolase superfamily. CbbY/CbbZ/Gph/YieH family.</text>
</comment>
<dbReference type="Pfam" id="PF00702">
    <property type="entry name" value="Hydrolase"/>
    <property type="match status" value="1"/>
</dbReference>
<evidence type="ECO:0000256" key="3">
    <source>
        <dbReference type="ARBA" id="ARBA00006171"/>
    </source>
</evidence>
<comment type="pathway">
    <text evidence="2">Organic acid metabolism; glycolate biosynthesis; glycolate from 2-phosphoglycolate: step 1/1.</text>
</comment>
<evidence type="ECO:0000313" key="5">
    <source>
        <dbReference type="EMBL" id="OGD15126.1"/>
    </source>
</evidence>
<dbReference type="PANTHER" id="PTHR43434:SF1">
    <property type="entry name" value="PHOSPHOGLYCOLATE PHOSPHATASE"/>
    <property type="match status" value="1"/>
</dbReference>
<dbReference type="EC" id="3.1.3.18" evidence="4"/>
<dbReference type="InterPro" id="IPR050155">
    <property type="entry name" value="HAD-like_hydrolase_sf"/>
</dbReference>
<comment type="catalytic activity">
    <reaction evidence="1">
        <text>2-phosphoglycolate + H2O = glycolate + phosphate</text>
        <dbReference type="Rhea" id="RHEA:14369"/>
        <dbReference type="ChEBI" id="CHEBI:15377"/>
        <dbReference type="ChEBI" id="CHEBI:29805"/>
        <dbReference type="ChEBI" id="CHEBI:43474"/>
        <dbReference type="ChEBI" id="CHEBI:58033"/>
        <dbReference type="EC" id="3.1.3.18"/>
    </reaction>
</comment>
<evidence type="ECO:0000256" key="1">
    <source>
        <dbReference type="ARBA" id="ARBA00000830"/>
    </source>
</evidence>
<dbReference type="Gene3D" id="3.40.50.1000">
    <property type="entry name" value="HAD superfamily/HAD-like"/>
    <property type="match status" value="1"/>
</dbReference>
<dbReference type="InterPro" id="IPR036412">
    <property type="entry name" value="HAD-like_sf"/>
</dbReference>
<gene>
    <name evidence="5" type="ORF">A2V47_00415</name>
</gene>
<dbReference type="SUPFAM" id="SSF56784">
    <property type="entry name" value="HAD-like"/>
    <property type="match status" value="1"/>
</dbReference>
<reference evidence="5 6" key="1">
    <citation type="journal article" date="2016" name="Nat. Commun.">
        <title>Thousands of microbial genomes shed light on interconnected biogeochemical processes in an aquifer system.</title>
        <authorList>
            <person name="Anantharaman K."/>
            <person name="Brown C.T."/>
            <person name="Hug L.A."/>
            <person name="Sharon I."/>
            <person name="Castelle C.J."/>
            <person name="Probst A.J."/>
            <person name="Thomas B.C."/>
            <person name="Singh A."/>
            <person name="Wilkins M.J."/>
            <person name="Karaoz U."/>
            <person name="Brodie E.L."/>
            <person name="Williams K.H."/>
            <person name="Hubbard S.S."/>
            <person name="Banfield J.F."/>
        </authorList>
    </citation>
    <scope>NUCLEOTIDE SEQUENCE [LARGE SCALE GENOMIC DNA]</scope>
</reference>
<comment type="caution">
    <text evidence="5">The sequence shown here is derived from an EMBL/GenBank/DDBJ whole genome shotgun (WGS) entry which is preliminary data.</text>
</comment>
<dbReference type="GO" id="GO:0005829">
    <property type="term" value="C:cytosol"/>
    <property type="evidence" value="ECO:0007669"/>
    <property type="project" value="TreeGrafter"/>
</dbReference>
<protein>
    <recommendedName>
        <fullName evidence="4">phosphoglycolate phosphatase</fullName>
        <ecNumber evidence="4">3.1.3.18</ecNumber>
    </recommendedName>
</protein>
<organism evidence="5 6">
    <name type="scientific">Candidatus Sediminicultor quintus</name>
    <dbReference type="NCBI Taxonomy" id="1797291"/>
    <lineage>
        <taxon>Bacteria</taxon>
        <taxon>Pseudomonadati</taxon>
        <taxon>Atribacterota</taxon>
        <taxon>Candidatus Phoenicimicrobiia</taxon>
        <taxon>Candidatus Pheonicimicrobiales</taxon>
        <taxon>Candidatus Phoenicimicrobiaceae</taxon>
        <taxon>Candidatus Sediminicultor</taxon>
    </lineage>
</organism>
<evidence type="ECO:0000313" key="6">
    <source>
        <dbReference type="Proteomes" id="UP000177701"/>
    </source>
</evidence>
<dbReference type="GO" id="GO:0008967">
    <property type="term" value="F:phosphoglycolate phosphatase activity"/>
    <property type="evidence" value="ECO:0007669"/>
    <property type="project" value="UniProtKB-EC"/>
</dbReference>
<dbReference type="InterPro" id="IPR023214">
    <property type="entry name" value="HAD_sf"/>
</dbReference>
<dbReference type="STRING" id="1797291.A2V47_00415"/>
<dbReference type="PANTHER" id="PTHR43434">
    <property type="entry name" value="PHOSPHOGLYCOLATE PHOSPHATASE"/>
    <property type="match status" value="1"/>
</dbReference>
<proteinExistence type="inferred from homology"/>
<dbReference type="CDD" id="cd01427">
    <property type="entry name" value="HAD_like"/>
    <property type="match status" value="1"/>
</dbReference>
<name>A0A1F5AA68_9BACT</name>